<name>A0ACB8ZYK5_ARCLA</name>
<comment type="caution">
    <text evidence="1">The sequence shown here is derived from an EMBL/GenBank/DDBJ whole genome shotgun (WGS) entry which is preliminary data.</text>
</comment>
<reference evidence="1 2" key="2">
    <citation type="journal article" date="2022" name="Mol. Ecol. Resour.">
        <title>The genomes of chicory, endive, great burdock and yacon provide insights into Asteraceae paleo-polyploidization history and plant inulin production.</title>
        <authorList>
            <person name="Fan W."/>
            <person name="Wang S."/>
            <person name="Wang H."/>
            <person name="Wang A."/>
            <person name="Jiang F."/>
            <person name="Liu H."/>
            <person name="Zhao H."/>
            <person name="Xu D."/>
            <person name="Zhang Y."/>
        </authorList>
    </citation>
    <scope>NUCLEOTIDE SEQUENCE [LARGE SCALE GENOMIC DNA]</scope>
    <source>
        <strain evidence="2">cv. Niubang</strain>
    </source>
</reference>
<sequence>MIVAEKRSNITHKQFIEKKDHPCLFLHQVIAIGFCFSFVHHPQKPNSCIENSPYEFQLCACHGCAISCVS</sequence>
<accession>A0ACB8ZYK5</accession>
<keyword evidence="2" id="KW-1185">Reference proteome</keyword>
<reference evidence="2" key="1">
    <citation type="journal article" date="2022" name="Mol. Ecol. Resour.">
        <title>The genomes of chicory, endive, great burdock and yacon provide insights into Asteraceae palaeo-polyploidization history and plant inulin production.</title>
        <authorList>
            <person name="Fan W."/>
            <person name="Wang S."/>
            <person name="Wang H."/>
            <person name="Wang A."/>
            <person name="Jiang F."/>
            <person name="Liu H."/>
            <person name="Zhao H."/>
            <person name="Xu D."/>
            <person name="Zhang Y."/>
        </authorList>
    </citation>
    <scope>NUCLEOTIDE SEQUENCE [LARGE SCALE GENOMIC DNA]</scope>
    <source>
        <strain evidence="2">cv. Niubang</strain>
    </source>
</reference>
<proteinExistence type="predicted"/>
<dbReference type="Proteomes" id="UP001055879">
    <property type="component" value="Linkage Group LG09"/>
</dbReference>
<evidence type="ECO:0000313" key="1">
    <source>
        <dbReference type="EMBL" id="KAI3703057.1"/>
    </source>
</evidence>
<evidence type="ECO:0000313" key="2">
    <source>
        <dbReference type="Proteomes" id="UP001055879"/>
    </source>
</evidence>
<dbReference type="EMBL" id="CM042055">
    <property type="protein sequence ID" value="KAI3703057.1"/>
    <property type="molecule type" value="Genomic_DNA"/>
</dbReference>
<protein>
    <submittedName>
        <fullName evidence="1">Uncharacterized protein</fullName>
    </submittedName>
</protein>
<organism evidence="1 2">
    <name type="scientific">Arctium lappa</name>
    <name type="common">Greater burdock</name>
    <name type="synonym">Lappa major</name>
    <dbReference type="NCBI Taxonomy" id="4217"/>
    <lineage>
        <taxon>Eukaryota</taxon>
        <taxon>Viridiplantae</taxon>
        <taxon>Streptophyta</taxon>
        <taxon>Embryophyta</taxon>
        <taxon>Tracheophyta</taxon>
        <taxon>Spermatophyta</taxon>
        <taxon>Magnoliopsida</taxon>
        <taxon>eudicotyledons</taxon>
        <taxon>Gunneridae</taxon>
        <taxon>Pentapetalae</taxon>
        <taxon>asterids</taxon>
        <taxon>campanulids</taxon>
        <taxon>Asterales</taxon>
        <taxon>Asteraceae</taxon>
        <taxon>Carduoideae</taxon>
        <taxon>Cardueae</taxon>
        <taxon>Arctiinae</taxon>
        <taxon>Arctium</taxon>
    </lineage>
</organism>
<gene>
    <name evidence="1" type="ORF">L6452_28812</name>
</gene>